<organism evidence="2 3">
    <name type="scientific">Bubo bubo</name>
    <name type="common">Eurasian eagle-owl</name>
    <name type="synonym">Strix bubo</name>
    <dbReference type="NCBI Taxonomy" id="30461"/>
    <lineage>
        <taxon>Eukaryota</taxon>
        <taxon>Metazoa</taxon>
        <taxon>Chordata</taxon>
        <taxon>Craniata</taxon>
        <taxon>Vertebrata</taxon>
        <taxon>Euteleostomi</taxon>
        <taxon>Archelosauria</taxon>
        <taxon>Archosauria</taxon>
        <taxon>Dinosauria</taxon>
        <taxon>Saurischia</taxon>
        <taxon>Theropoda</taxon>
        <taxon>Coelurosauria</taxon>
        <taxon>Aves</taxon>
        <taxon>Neognathae</taxon>
        <taxon>Neoaves</taxon>
        <taxon>Telluraves</taxon>
        <taxon>Strigiformes</taxon>
        <taxon>Strigidae</taxon>
        <taxon>Bubo</taxon>
    </lineage>
</organism>
<keyword evidence="3" id="KW-1185">Reference proteome</keyword>
<reference evidence="2" key="1">
    <citation type="submission" date="2025-08" db="UniProtKB">
        <authorList>
            <consortium name="Ensembl"/>
        </authorList>
    </citation>
    <scope>IDENTIFICATION</scope>
</reference>
<evidence type="ECO:0000256" key="1">
    <source>
        <dbReference type="SAM" id="MobiDB-lite"/>
    </source>
</evidence>
<dbReference type="Ensembl" id="ENSBOBT00000022228.1">
    <property type="protein sequence ID" value="ENSBOBP00000021738.1"/>
    <property type="gene ID" value="ENSBOBG00000013176.1"/>
</dbReference>
<name>A0A8C0IHH2_BUBBB</name>
<feature type="region of interest" description="Disordered" evidence="1">
    <location>
        <begin position="1"/>
        <end position="28"/>
    </location>
</feature>
<evidence type="ECO:0000313" key="3">
    <source>
        <dbReference type="Proteomes" id="UP000694567"/>
    </source>
</evidence>
<sequence length="108" mass="11408">MAAVRRQTAGSGVPLQTGNGAGTGGSSCALLHPPGLALDSKQEIHRRSARLRNTKYKSAPAAEKKVSTKGKGRRHIFKLKNVRRCVAPAAGLGTPRALPSRLLSLYPL</sequence>
<dbReference type="AlphaFoldDB" id="A0A8C0IHH2"/>
<evidence type="ECO:0000313" key="2">
    <source>
        <dbReference type="Ensembl" id="ENSBOBP00000021738.1"/>
    </source>
</evidence>
<feature type="compositionally biased region" description="Polar residues" evidence="1">
    <location>
        <begin position="8"/>
        <end position="18"/>
    </location>
</feature>
<dbReference type="PROSITE" id="PS51257">
    <property type="entry name" value="PROKAR_LIPOPROTEIN"/>
    <property type="match status" value="1"/>
</dbReference>
<reference evidence="2" key="2">
    <citation type="submission" date="2025-09" db="UniProtKB">
        <authorList>
            <consortium name="Ensembl"/>
        </authorList>
    </citation>
    <scope>IDENTIFICATION</scope>
</reference>
<protein>
    <submittedName>
        <fullName evidence="2">Uncharacterized protein</fullName>
    </submittedName>
</protein>
<proteinExistence type="predicted"/>
<accession>A0A8C0IHH2</accession>
<dbReference type="Proteomes" id="UP000694567">
    <property type="component" value="Unplaced"/>
</dbReference>